<dbReference type="OrthoDB" id="2527272at2759"/>
<dbReference type="Proteomes" id="UP001152797">
    <property type="component" value="Unassembled WGS sequence"/>
</dbReference>
<dbReference type="AlphaFoldDB" id="A0A9P1DX13"/>
<name>A0A9P1DX13_9DINO</name>
<dbReference type="EMBL" id="CAMXCT010006579">
    <property type="protein sequence ID" value="CAI4016353.1"/>
    <property type="molecule type" value="Genomic_DNA"/>
</dbReference>
<reference evidence="1" key="1">
    <citation type="submission" date="2022-10" db="EMBL/GenBank/DDBJ databases">
        <authorList>
            <person name="Chen Y."/>
            <person name="Dougan E. K."/>
            <person name="Chan C."/>
            <person name="Rhodes N."/>
            <person name="Thang M."/>
        </authorList>
    </citation>
    <scope>NUCLEOTIDE SEQUENCE</scope>
</reference>
<accession>A0A9P1DX13</accession>
<proteinExistence type="predicted"/>
<comment type="caution">
    <text evidence="1">The sequence shown here is derived from an EMBL/GenBank/DDBJ whole genome shotgun (WGS) entry which is preliminary data.</text>
</comment>
<evidence type="ECO:0000313" key="1">
    <source>
        <dbReference type="EMBL" id="CAI4016353.1"/>
    </source>
</evidence>
<evidence type="ECO:0000313" key="2">
    <source>
        <dbReference type="EMBL" id="CAL1169728.1"/>
    </source>
</evidence>
<keyword evidence="3" id="KW-1185">Reference proteome</keyword>
<dbReference type="EMBL" id="CAMXCT020006579">
    <property type="protein sequence ID" value="CAL1169728.1"/>
    <property type="molecule type" value="Genomic_DNA"/>
</dbReference>
<sequence>MAHFSLERVLSPVPTSAFPAVSEILSSIPSHLCPPFLQKVLETKHEVNLSLKQVENVLWKIETFLPCMVSVSHPLGQNPFQLKKYQELVPDVPTVCVPSLVTSCACCGGALEDKAGRSSSRLVNNLRGSDEMDNRFLIFTQAAGVLFAEFKEGFCSACRLYFLGCWQYEKKAGAFHHMDKLHCCGLQADVDVFVVPRYRSFFAVEIGLLHSITDEISHSGATFSSAVLRWVKQHPEEGQVRLLQGKDLTMLERCRKRLEEDLDGFEASLSQVLPHLRKQRLNKVAEHIHSCPICQQCVWILLDGKQGARRFICAGLEGHRTFADLGVSIYTGCMNHAGPNDVFCKRCRPSSLLQSALIPQEKVLQVETCPSEDGLSVETWYLVRCKCPQNGIFEAPLPRKEVRTDLLAEFEKGALPKKRDHGNLRTQFRWLKSARMVRQAALKRAGPCKPARRGRDSKKEEVKKLPGGWLSQAYVAFLRDTDKSTDGSELAECGIDKEKKTLKRRRCTGGILTATLSCGQLVDWLELPRGEALDVVYTFVLDVIKELSTRQVQVKCVGYDNACRLLAMAERCENLCSPWTNKVTECRIVLDRFHKGNHSWCLRHRPQVDPDHPDNIPLLQFRNSESCEQLNAWISGRIAAALNLTGARFGVYWHALFAEHNEWLEQCSAARRRRFQAGFLKRNPDKCETDLLLAYQLMDTTNPFPSASVAARQPLAWKVCCALAQADSLHPGCMFVHMLCLVALTLNAVQVKYSGLLGKFCNLMVLQHGPPGDGKSIALWLDLHILSYFDKLRLWVENGPDSQVTHGHVTHVLYETVLVLV</sequence>
<dbReference type="EMBL" id="CAMXCT030006579">
    <property type="protein sequence ID" value="CAL4803665.1"/>
    <property type="molecule type" value="Genomic_DNA"/>
</dbReference>
<protein>
    <submittedName>
        <fullName evidence="1">Uncharacterized protein</fullName>
    </submittedName>
</protein>
<reference evidence="2" key="2">
    <citation type="submission" date="2024-04" db="EMBL/GenBank/DDBJ databases">
        <authorList>
            <person name="Chen Y."/>
            <person name="Shah S."/>
            <person name="Dougan E. K."/>
            <person name="Thang M."/>
            <person name="Chan C."/>
        </authorList>
    </citation>
    <scope>NUCLEOTIDE SEQUENCE [LARGE SCALE GENOMIC DNA]</scope>
</reference>
<evidence type="ECO:0000313" key="3">
    <source>
        <dbReference type="Proteomes" id="UP001152797"/>
    </source>
</evidence>
<organism evidence="1">
    <name type="scientific">Cladocopium goreaui</name>
    <dbReference type="NCBI Taxonomy" id="2562237"/>
    <lineage>
        <taxon>Eukaryota</taxon>
        <taxon>Sar</taxon>
        <taxon>Alveolata</taxon>
        <taxon>Dinophyceae</taxon>
        <taxon>Suessiales</taxon>
        <taxon>Symbiodiniaceae</taxon>
        <taxon>Cladocopium</taxon>
    </lineage>
</organism>
<gene>
    <name evidence="1" type="ORF">C1SCF055_LOCUS41104</name>
</gene>